<dbReference type="RefSeq" id="XP_007680287.1">
    <property type="nucleotide sequence ID" value="XM_007682097.1"/>
</dbReference>
<name>M2N344_BAUPA</name>
<proteinExistence type="predicted"/>
<dbReference type="GeneID" id="19109139"/>
<gene>
    <name evidence="1" type="ORF">BAUCODRAFT_151469</name>
</gene>
<evidence type="ECO:0000313" key="1">
    <source>
        <dbReference type="EMBL" id="EMC93105.1"/>
    </source>
</evidence>
<evidence type="ECO:0000313" key="2">
    <source>
        <dbReference type="Proteomes" id="UP000011761"/>
    </source>
</evidence>
<dbReference type="Proteomes" id="UP000011761">
    <property type="component" value="Unassembled WGS sequence"/>
</dbReference>
<dbReference type="AlphaFoldDB" id="M2N344"/>
<sequence length="167" mass="18673">MIRQAGVQASLEVLVDLQESSGYADELAQPLRTQLLRKGDVAKLIGNRPVITGTLARVWKTVDRSFTVRVTNEKDILSLLRQITDFTNAQMQKYIEQGMPAVTGLSSNAMIRLGIFSDHLTSRHLLLNGHQKQPIRDLNLGLRTVGEILRETARMKQQCGSGTIYRT</sequence>
<accession>M2N344</accession>
<dbReference type="KEGG" id="bcom:BAUCODRAFT_151469"/>
<organism evidence="1 2">
    <name type="scientific">Baudoinia panamericana (strain UAMH 10762)</name>
    <name type="common">Angels' share fungus</name>
    <name type="synonym">Baudoinia compniacensis (strain UAMH 10762)</name>
    <dbReference type="NCBI Taxonomy" id="717646"/>
    <lineage>
        <taxon>Eukaryota</taxon>
        <taxon>Fungi</taxon>
        <taxon>Dikarya</taxon>
        <taxon>Ascomycota</taxon>
        <taxon>Pezizomycotina</taxon>
        <taxon>Dothideomycetes</taxon>
        <taxon>Dothideomycetidae</taxon>
        <taxon>Mycosphaerellales</taxon>
        <taxon>Teratosphaeriaceae</taxon>
        <taxon>Baudoinia</taxon>
    </lineage>
</organism>
<keyword evidence="2" id="KW-1185">Reference proteome</keyword>
<protein>
    <submittedName>
        <fullName evidence="1">Uncharacterized protein</fullName>
    </submittedName>
</protein>
<dbReference type="HOGENOM" id="CLU_1594212_0_0_1"/>
<reference evidence="1 2" key="1">
    <citation type="journal article" date="2012" name="PLoS Pathog.">
        <title>Diverse lifestyles and strategies of plant pathogenesis encoded in the genomes of eighteen Dothideomycetes fungi.</title>
        <authorList>
            <person name="Ohm R.A."/>
            <person name="Feau N."/>
            <person name="Henrissat B."/>
            <person name="Schoch C.L."/>
            <person name="Horwitz B.A."/>
            <person name="Barry K.W."/>
            <person name="Condon B.J."/>
            <person name="Copeland A.C."/>
            <person name="Dhillon B."/>
            <person name="Glaser F."/>
            <person name="Hesse C.N."/>
            <person name="Kosti I."/>
            <person name="LaButti K."/>
            <person name="Lindquist E.A."/>
            <person name="Lucas S."/>
            <person name="Salamov A.A."/>
            <person name="Bradshaw R.E."/>
            <person name="Ciuffetti L."/>
            <person name="Hamelin R.C."/>
            <person name="Kema G.H.J."/>
            <person name="Lawrence C."/>
            <person name="Scott J.A."/>
            <person name="Spatafora J.W."/>
            <person name="Turgeon B.G."/>
            <person name="de Wit P.J.G.M."/>
            <person name="Zhong S."/>
            <person name="Goodwin S.B."/>
            <person name="Grigoriev I.V."/>
        </authorList>
    </citation>
    <scope>NUCLEOTIDE SEQUENCE [LARGE SCALE GENOMIC DNA]</scope>
    <source>
        <strain evidence="1 2">UAMH 10762</strain>
    </source>
</reference>
<dbReference type="EMBL" id="KB445561">
    <property type="protein sequence ID" value="EMC93105.1"/>
    <property type="molecule type" value="Genomic_DNA"/>
</dbReference>